<name>A0A151XEF0_9HYME</name>
<dbReference type="EMBL" id="KQ982254">
    <property type="protein sequence ID" value="KYQ58754.1"/>
    <property type="molecule type" value="Genomic_DNA"/>
</dbReference>
<protein>
    <submittedName>
        <fullName evidence="1">Uncharacterized protein</fullName>
    </submittedName>
</protein>
<dbReference type="Proteomes" id="UP000075809">
    <property type="component" value="Unassembled WGS sequence"/>
</dbReference>
<gene>
    <name evidence="1" type="ORF">ALC60_02402</name>
</gene>
<reference evidence="1 2" key="1">
    <citation type="submission" date="2015-09" db="EMBL/GenBank/DDBJ databases">
        <title>Trachymyrmex zeteki WGS genome.</title>
        <authorList>
            <person name="Nygaard S."/>
            <person name="Hu H."/>
            <person name="Boomsma J."/>
            <person name="Zhang G."/>
        </authorList>
    </citation>
    <scope>NUCLEOTIDE SEQUENCE [LARGE SCALE GENOMIC DNA]</scope>
    <source>
        <strain evidence="1">Tzet28-1</strain>
        <tissue evidence="1">Whole body</tissue>
    </source>
</reference>
<evidence type="ECO:0000313" key="1">
    <source>
        <dbReference type="EMBL" id="KYQ58754.1"/>
    </source>
</evidence>
<dbReference type="AlphaFoldDB" id="A0A151XEF0"/>
<evidence type="ECO:0000313" key="2">
    <source>
        <dbReference type="Proteomes" id="UP000075809"/>
    </source>
</evidence>
<proteinExistence type="predicted"/>
<accession>A0A151XEF0</accession>
<organism evidence="1 2">
    <name type="scientific">Mycetomoellerius zeteki</name>
    <dbReference type="NCBI Taxonomy" id="64791"/>
    <lineage>
        <taxon>Eukaryota</taxon>
        <taxon>Metazoa</taxon>
        <taxon>Ecdysozoa</taxon>
        <taxon>Arthropoda</taxon>
        <taxon>Hexapoda</taxon>
        <taxon>Insecta</taxon>
        <taxon>Pterygota</taxon>
        <taxon>Neoptera</taxon>
        <taxon>Endopterygota</taxon>
        <taxon>Hymenoptera</taxon>
        <taxon>Apocrita</taxon>
        <taxon>Aculeata</taxon>
        <taxon>Formicoidea</taxon>
        <taxon>Formicidae</taxon>
        <taxon>Myrmicinae</taxon>
        <taxon>Mycetomoellerius</taxon>
    </lineage>
</organism>
<keyword evidence="2" id="KW-1185">Reference proteome</keyword>
<sequence>MVHPRMGSHDRIHDNSRSYVVVVAHKSPQLEFSNLPENFARKLATRSGVTSPTNFSSMKMNKFLALFSNREPTGKLFLNSRSYGIGSHKFKSTRVLAREGTRRALSFRLLLFSVPPVRLGPTEHGQYHLRNYFSSTENVAIRNTANKKRERERDNFSRDTLRYRDSTCNSRRLTQFNEKCIVNIHGRDRKHRGKRHHYDTSRRIDRYVVRFMIGQSPTLNYKRRLNNVEFAQMNEHVMYTFCTRCRILQFMYP</sequence>